<protein>
    <submittedName>
        <fullName evidence="1">Uncharacterized protein</fullName>
    </submittedName>
</protein>
<gene>
    <name evidence="1" type="ORF">SAMN04488503_2278</name>
</gene>
<dbReference type="OrthoDB" id="5401638at2"/>
<evidence type="ECO:0000313" key="2">
    <source>
        <dbReference type="Proteomes" id="UP000198324"/>
    </source>
</evidence>
<dbReference type="EMBL" id="FZOC01000004">
    <property type="protein sequence ID" value="SNS00143.1"/>
    <property type="molecule type" value="Genomic_DNA"/>
</dbReference>
<accession>A0A239AYX6</accession>
<dbReference type="Proteomes" id="UP000198324">
    <property type="component" value="Unassembled WGS sequence"/>
</dbReference>
<organism evidence="1 2">
    <name type="scientific">Humidesulfovibrio mexicanus</name>
    <dbReference type="NCBI Taxonomy" id="147047"/>
    <lineage>
        <taxon>Bacteria</taxon>
        <taxon>Pseudomonadati</taxon>
        <taxon>Thermodesulfobacteriota</taxon>
        <taxon>Desulfovibrionia</taxon>
        <taxon>Desulfovibrionales</taxon>
        <taxon>Desulfovibrionaceae</taxon>
        <taxon>Humidesulfovibrio</taxon>
    </lineage>
</organism>
<dbReference type="RefSeq" id="WP_089274483.1">
    <property type="nucleotide sequence ID" value="NZ_FZOC01000004.1"/>
</dbReference>
<proteinExistence type="predicted"/>
<dbReference type="AlphaFoldDB" id="A0A239AYX6"/>
<reference evidence="1 2" key="1">
    <citation type="submission" date="2017-06" db="EMBL/GenBank/DDBJ databases">
        <authorList>
            <person name="Kim H.J."/>
            <person name="Triplett B.A."/>
        </authorList>
    </citation>
    <scope>NUCLEOTIDE SEQUENCE [LARGE SCALE GENOMIC DNA]</scope>
    <source>
        <strain evidence="1 2">DSM 13116</strain>
    </source>
</reference>
<name>A0A239AYX6_9BACT</name>
<sequence length="72" mass="7840">MSNSNCLEGFRCPECGSYEPFDIEVKTTVTVYDNGSGDMEHAEWDDDSQCTCVECGHMGIVGAFTSDSESKS</sequence>
<evidence type="ECO:0000313" key="1">
    <source>
        <dbReference type="EMBL" id="SNS00143.1"/>
    </source>
</evidence>
<keyword evidence="2" id="KW-1185">Reference proteome</keyword>